<dbReference type="AlphaFoldDB" id="A0A0G9K397"/>
<dbReference type="SUPFAM" id="SSF51735">
    <property type="entry name" value="NAD(P)-binding Rossmann-fold domains"/>
    <property type="match status" value="1"/>
</dbReference>
<evidence type="ECO:0000313" key="3">
    <source>
        <dbReference type="EMBL" id="KLE00997.1"/>
    </source>
</evidence>
<reference evidence="3 4" key="1">
    <citation type="submission" date="2014-01" db="EMBL/GenBank/DDBJ databases">
        <title>Development of a Comparative Genomic Fingerprinting Assay for High Resolution Genotyping of Arcobacter butzleri.</title>
        <authorList>
            <person name="Webb A.L."/>
            <person name="Inglis G.D."/>
            <person name="Kruczkiewicz P."/>
            <person name="Selinger L.B."/>
            <person name="Taboada E.N."/>
        </authorList>
    </citation>
    <scope>NUCLEOTIDE SEQUENCE [LARGE SCALE GENOMIC DNA]</scope>
    <source>
        <strain evidence="3 4">L348</strain>
    </source>
</reference>
<organism evidence="3 4">
    <name type="scientific">Aliarcobacter butzleri L348</name>
    <dbReference type="NCBI Taxonomy" id="1447256"/>
    <lineage>
        <taxon>Bacteria</taxon>
        <taxon>Pseudomonadati</taxon>
        <taxon>Campylobacterota</taxon>
        <taxon>Epsilonproteobacteria</taxon>
        <taxon>Campylobacterales</taxon>
        <taxon>Arcobacteraceae</taxon>
        <taxon>Aliarcobacter</taxon>
    </lineage>
</organism>
<comment type="similarity">
    <text evidence="1">Belongs to the short-chain dehydrogenases/reductases (SDR) family.</text>
</comment>
<comment type="caution">
    <text evidence="3">The sequence shown here is derived from an EMBL/GenBank/DDBJ whole genome shotgun (WGS) entry which is preliminary data.</text>
</comment>
<dbReference type="PANTHER" id="PTHR42879">
    <property type="entry name" value="3-OXOACYL-(ACYL-CARRIER-PROTEIN) REDUCTASE"/>
    <property type="match status" value="1"/>
</dbReference>
<dbReference type="Proteomes" id="UP000035514">
    <property type="component" value="Unassembled WGS sequence"/>
</dbReference>
<evidence type="ECO:0000313" key="4">
    <source>
        <dbReference type="Proteomes" id="UP000035514"/>
    </source>
</evidence>
<accession>A0A0G9K397</accession>
<protein>
    <recommendedName>
        <fullName evidence="5">3-ketoacyl-ACP reductase</fullName>
    </recommendedName>
</protein>
<dbReference type="GO" id="GO:0032787">
    <property type="term" value="P:monocarboxylic acid metabolic process"/>
    <property type="evidence" value="ECO:0007669"/>
    <property type="project" value="UniProtKB-ARBA"/>
</dbReference>
<dbReference type="GO" id="GO:0016491">
    <property type="term" value="F:oxidoreductase activity"/>
    <property type="evidence" value="ECO:0007669"/>
    <property type="project" value="UniProtKB-KW"/>
</dbReference>
<dbReference type="PROSITE" id="PS00061">
    <property type="entry name" value="ADH_SHORT"/>
    <property type="match status" value="1"/>
</dbReference>
<dbReference type="InterPro" id="IPR020904">
    <property type="entry name" value="Sc_DH/Rdtase_CS"/>
</dbReference>
<dbReference type="InterPro" id="IPR036291">
    <property type="entry name" value="NAD(P)-bd_dom_sf"/>
</dbReference>
<evidence type="ECO:0008006" key="5">
    <source>
        <dbReference type="Google" id="ProtNLM"/>
    </source>
</evidence>
<dbReference type="PATRIC" id="fig|1447256.3.peg.968"/>
<dbReference type="PRINTS" id="PR00080">
    <property type="entry name" value="SDRFAMILY"/>
</dbReference>
<dbReference type="InterPro" id="IPR002347">
    <property type="entry name" value="SDR_fam"/>
</dbReference>
<evidence type="ECO:0000256" key="1">
    <source>
        <dbReference type="ARBA" id="ARBA00006484"/>
    </source>
</evidence>
<dbReference type="InterPro" id="IPR050259">
    <property type="entry name" value="SDR"/>
</dbReference>
<dbReference type="Gene3D" id="3.40.50.720">
    <property type="entry name" value="NAD(P)-binding Rossmann-like Domain"/>
    <property type="match status" value="1"/>
</dbReference>
<dbReference type="Pfam" id="PF13561">
    <property type="entry name" value="adh_short_C2"/>
    <property type="match status" value="1"/>
</dbReference>
<dbReference type="PANTHER" id="PTHR42879:SF2">
    <property type="entry name" value="3-OXOACYL-[ACYL-CARRIER-PROTEIN] REDUCTASE FABG"/>
    <property type="match status" value="1"/>
</dbReference>
<dbReference type="FunFam" id="3.40.50.720:FF:000173">
    <property type="entry name" value="3-oxoacyl-[acyl-carrier protein] reductase"/>
    <property type="match status" value="1"/>
</dbReference>
<dbReference type="EMBL" id="JAIQ01000077">
    <property type="protein sequence ID" value="KLE00997.1"/>
    <property type="molecule type" value="Genomic_DNA"/>
</dbReference>
<gene>
    <name evidence="3" type="ORF">AA20_04975</name>
</gene>
<evidence type="ECO:0000256" key="2">
    <source>
        <dbReference type="ARBA" id="ARBA00023002"/>
    </source>
</evidence>
<sequence>MKCGTMNNKLLLVTGGNQGIGKTIVIEALNSGYKVAFTYNSNEKEALEFVKELDNKDVDTFQFTLGKRENVNKLFGDIQKRFNQLPYYLVNNAAILIQKDFETISDEEWNLVLNTNLTGVFQLVQELISKMRENNFGRIVNISSIGGQIGGNLAVHYATSKAGLISFTKSMAKIYSKYNILTNCITPGLVNTKMIEKELNTPAGKEKLKSIPVGKLTEPNEIARLTLFLLSDDNQTITGQTINVNGGMYFG</sequence>
<name>A0A0G9K397_9BACT</name>
<keyword evidence="2" id="KW-0560">Oxidoreductase</keyword>
<dbReference type="PRINTS" id="PR00081">
    <property type="entry name" value="GDHRDH"/>
</dbReference>
<proteinExistence type="inferred from homology"/>